<evidence type="ECO:0000313" key="1">
    <source>
        <dbReference type="Ensembl" id="ENSXETP00000102415"/>
    </source>
</evidence>
<dbReference type="AlphaFoldDB" id="A0A803J3M1"/>
<dbReference type="Bgee" id="ENSXETG00000041405">
    <property type="expression patterns" value="Expressed in testis and 3 other cell types or tissues"/>
</dbReference>
<dbReference type="PANTHER" id="PTHR38323:SF1">
    <property type="entry name" value="PROTEIN HEATR9"/>
    <property type="match status" value="1"/>
</dbReference>
<proteinExistence type="predicted"/>
<dbReference type="Ensembl" id="ENSXETT00000122001">
    <property type="protein sequence ID" value="ENSXETP00000102415"/>
    <property type="gene ID" value="ENSXETG00000041405"/>
</dbReference>
<dbReference type="PANTHER" id="PTHR38323">
    <property type="entry name" value="PROTEIN HEATR9"/>
    <property type="match status" value="1"/>
</dbReference>
<dbReference type="GeneTree" id="ENSGT00970000198043"/>
<name>A0A803J3M1_XENTR</name>
<gene>
    <name evidence="1" type="primary">LOC101730340</name>
</gene>
<reference evidence="1" key="1">
    <citation type="journal article" date="2010" name="Science">
        <title>The genome of the Western clawed frog Xenopus tropicalis.</title>
        <authorList>
            <person name="Hellsten U."/>
            <person name="Harland R.M."/>
            <person name="Gilchrist M.J."/>
            <person name="Hendrix D."/>
            <person name="Jurka J."/>
            <person name="Kapitonov V."/>
            <person name="Ovcharenko I."/>
            <person name="Putnam N.H."/>
            <person name="Shu S."/>
            <person name="Taher L."/>
            <person name="Blitz I.L."/>
            <person name="Blumberg B."/>
            <person name="Dichmann D.S."/>
            <person name="Dubchak I."/>
            <person name="Amaya E."/>
            <person name="Detter J.C."/>
            <person name="Fletcher R."/>
            <person name="Gerhard D.S."/>
            <person name="Goodstein D."/>
            <person name="Graves T."/>
            <person name="Grigoriev I.V."/>
            <person name="Grimwood J."/>
            <person name="Kawashima T."/>
            <person name="Lindquist E."/>
            <person name="Lucas S.M."/>
            <person name="Mead P.E."/>
            <person name="Mitros T."/>
            <person name="Ogino H."/>
            <person name="Ohta Y."/>
            <person name="Poliakov A.V."/>
            <person name="Pollet N."/>
            <person name="Robert J."/>
            <person name="Salamov A."/>
            <person name="Sater A.K."/>
            <person name="Schmutz J."/>
            <person name="Terry A."/>
            <person name="Vize P.D."/>
            <person name="Warren W.C."/>
            <person name="Wells D."/>
            <person name="Wills A."/>
            <person name="Wilson R.K."/>
            <person name="Zimmerman L.B."/>
            <person name="Zorn A.M."/>
            <person name="Grainger R."/>
            <person name="Grammer T."/>
            <person name="Khokha M.K."/>
            <person name="Richardson P.M."/>
            <person name="Rokhsar D.S."/>
        </authorList>
    </citation>
    <scope>NUCLEOTIDE SEQUENCE [LARGE SCALE GENOMIC DNA]</scope>
    <source>
        <strain evidence="1">Nigerian</strain>
    </source>
</reference>
<dbReference type="Gene3D" id="1.25.10.10">
    <property type="entry name" value="Leucine-rich Repeat Variant"/>
    <property type="match status" value="1"/>
</dbReference>
<dbReference type="InParanoid" id="A0A803J3M1"/>
<dbReference type="InterPro" id="IPR011989">
    <property type="entry name" value="ARM-like"/>
</dbReference>
<dbReference type="InterPro" id="IPR016024">
    <property type="entry name" value="ARM-type_fold"/>
</dbReference>
<dbReference type="InterPro" id="IPR052873">
    <property type="entry name" value="HEATR9"/>
</dbReference>
<accession>A0A803J3M1</accession>
<dbReference type="SUPFAM" id="SSF48371">
    <property type="entry name" value="ARM repeat"/>
    <property type="match status" value="1"/>
</dbReference>
<sequence>MFGETHVAFRCPAVKKPQIRKANQASPEVFPSLLTARRSHGDMQPRAVHALAAEPKQGHVLRRARSGKGLVTEKKVKTCASTTVVVLDSAKTQSRILDPQTHPEKWQRLKELAEKIYVPSSLRDGIDCIKALGLHGYRNPCVVAALKDAESKVCLVSSLEQSLACGEQGAEMPLQTATCLSYVDNHNEKASCSLLTYLEHKDLKFRMKALSALVGQIKLHNETTTNGLVHQLLHSIVFQHRIQAAGWLECIGLERIREQGLEKEVYSVLREKIYSDPLLVVRKAIGMTAGSLGMKKSMWDTFERQLQDPSEKRRVQAVLALGALGLRHKRILHQLLKMVDTDQSESVCVQIVRLFCSLDLKDSSVLRNLKEKEQGMGRLAREASKALKILEQNMANPTQDPLGVRD</sequence>
<organism evidence="1">
    <name type="scientific">Xenopus tropicalis</name>
    <name type="common">Western clawed frog</name>
    <name type="synonym">Silurana tropicalis</name>
    <dbReference type="NCBI Taxonomy" id="8364"/>
    <lineage>
        <taxon>Eukaryota</taxon>
        <taxon>Metazoa</taxon>
        <taxon>Chordata</taxon>
        <taxon>Craniata</taxon>
        <taxon>Vertebrata</taxon>
        <taxon>Euteleostomi</taxon>
        <taxon>Amphibia</taxon>
        <taxon>Batrachia</taxon>
        <taxon>Anura</taxon>
        <taxon>Pipoidea</taxon>
        <taxon>Pipidae</taxon>
        <taxon>Xenopodinae</taxon>
        <taxon>Xenopus</taxon>
        <taxon>Silurana</taxon>
    </lineage>
</organism>
<protein>
    <submittedName>
        <fullName evidence="1">Protein HEATR9-like</fullName>
    </submittedName>
</protein>
<reference evidence="1" key="2">
    <citation type="submission" date="2021-03" db="UniProtKB">
        <authorList>
            <consortium name="Ensembl"/>
        </authorList>
    </citation>
    <scope>IDENTIFICATION</scope>
</reference>